<evidence type="ECO:0000256" key="5">
    <source>
        <dbReference type="ARBA" id="ARBA00012030"/>
    </source>
</evidence>
<protein>
    <recommendedName>
        <fullName evidence="6 11">Uracil-DNA glycosylase</fullName>
        <shortName evidence="11">UDG</shortName>
        <ecNumber evidence="5 11">3.2.2.27</ecNumber>
    </recommendedName>
</protein>
<evidence type="ECO:0000313" key="16">
    <source>
        <dbReference type="Proteomes" id="UP000035199"/>
    </source>
</evidence>
<dbReference type="Pfam" id="PF03167">
    <property type="entry name" value="UDG"/>
    <property type="match status" value="1"/>
</dbReference>
<evidence type="ECO:0000256" key="1">
    <source>
        <dbReference type="ARBA" id="ARBA00001400"/>
    </source>
</evidence>
<dbReference type="NCBIfam" id="NF003588">
    <property type="entry name" value="PRK05254.1-1"/>
    <property type="match status" value="1"/>
</dbReference>
<keyword evidence="16" id="KW-1185">Reference proteome</keyword>
<dbReference type="EC" id="3.2.2.27" evidence="5 11"/>
<feature type="domain" description="Uracil-DNA glycosylase-like" evidence="14">
    <location>
        <begin position="90"/>
        <end position="254"/>
    </location>
</feature>
<dbReference type="SUPFAM" id="SSF52141">
    <property type="entry name" value="Uracil-DNA glycosylase-like"/>
    <property type="match status" value="1"/>
</dbReference>
<gene>
    <name evidence="11 15" type="primary">ung</name>
    <name evidence="15" type="ORF">CMUST_07290</name>
</gene>
<dbReference type="HAMAP" id="MF_00148">
    <property type="entry name" value="UDG"/>
    <property type="match status" value="1"/>
</dbReference>
<evidence type="ECO:0000256" key="11">
    <source>
        <dbReference type="HAMAP-Rule" id="MF_00148"/>
    </source>
</evidence>
<evidence type="ECO:0000256" key="4">
    <source>
        <dbReference type="ARBA" id="ARBA00008184"/>
    </source>
</evidence>
<dbReference type="SMART" id="SM00986">
    <property type="entry name" value="UDG"/>
    <property type="match status" value="1"/>
</dbReference>
<keyword evidence="10 11" id="KW-0234">DNA repair</keyword>
<dbReference type="PROSITE" id="PS00130">
    <property type="entry name" value="U_DNA_GLYCOSYLASE"/>
    <property type="match status" value="1"/>
</dbReference>
<reference evidence="15 16" key="1">
    <citation type="journal article" date="2015" name="Genome Announc.">
        <title>Complete Genome Sequence of the Type Strain Corynebacterium mustelae DSM 45274, Isolated from Various Tissues of a Male Ferret with Lethal Sepsis.</title>
        <authorList>
            <person name="Ruckert C."/>
            <person name="Eimer J."/>
            <person name="Winkler A."/>
            <person name="Tauch A."/>
        </authorList>
    </citation>
    <scope>NUCLEOTIDE SEQUENCE [LARGE SCALE GENOMIC DNA]</scope>
    <source>
        <strain evidence="15 16">DSM 45274</strain>
    </source>
</reference>
<feature type="active site" description="Proton acceptor" evidence="11 12">
    <location>
        <position position="105"/>
    </location>
</feature>
<dbReference type="PATRIC" id="fig|571915.4.peg.1555"/>
<keyword evidence="7 11" id="KW-0963">Cytoplasm</keyword>
<sequence length="266" mass="28870">MNTNASIPTNNVPFGETDTHLSPQEAASLSPVMLHAAAGKYFETLEIHPSWQKILEPVADDINKIGEFLAAEASAGIDVFPPEADRWRAFRQPFEEVKVLIVGQDPYPTPGHAMGLSFSLKPDVRPLAKSLINIFKELESDLGVPRPNNGDLSGWSNQGVMLLNRVLSVRGGAKQAGSHRNKGWEKITDTVIDGLVSRNTPLVAILWGKDAQSLAPALAASSRVRIIQSPHPSPLSASRGFFGSKPFSNTNQYLTEMGASPVQWQL</sequence>
<dbReference type="NCBIfam" id="TIGR00628">
    <property type="entry name" value="ung"/>
    <property type="match status" value="1"/>
</dbReference>
<comment type="similarity">
    <text evidence="4 11 13">Belongs to the uracil-DNA glycosylase (UDG) superfamily. UNG family.</text>
</comment>
<dbReference type="PANTHER" id="PTHR11264:SF0">
    <property type="entry name" value="URACIL-DNA GLYCOSYLASE"/>
    <property type="match status" value="1"/>
</dbReference>
<dbReference type="NCBIfam" id="NF003589">
    <property type="entry name" value="PRK05254.1-2"/>
    <property type="match status" value="1"/>
</dbReference>
<evidence type="ECO:0000256" key="9">
    <source>
        <dbReference type="ARBA" id="ARBA00022801"/>
    </source>
</evidence>
<evidence type="ECO:0000256" key="10">
    <source>
        <dbReference type="ARBA" id="ARBA00023204"/>
    </source>
</evidence>
<evidence type="ECO:0000256" key="12">
    <source>
        <dbReference type="PROSITE-ProRule" id="PRU10072"/>
    </source>
</evidence>
<comment type="subcellular location">
    <subcellularLocation>
        <location evidence="3 11">Cytoplasm</location>
    </subcellularLocation>
</comment>
<keyword evidence="8 11" id="KW-0227">DNA damage</keyword>
<evidence type="ECO:0000256" key="2">
    <source>
        <dbReference type="ARBA" id="ARBA00002631"/>
    </source>
</evidence>
<name>A0A0G3H1V0_9CORY</name>
<evidence type="ECO:0000256" key="3">
    <source>
        <dbReference type="ARBA" id="ARBA00004496"/>
    </source>
</evidence>
<dbReference type="STRING" id="571915.CMUST_07290"/>
<dbReference type="SMART" id="SM00987">
    <property type="entry name" value="UreE_C"/>
    <property type="match status" value="1"/>
</dbReference>
<evidence type="ECO:0000256" key="8">
    <source>
        <dbReference type="ARBA" id="ARBA00022763"/>
    </source>
</evidence>
<dbReference type="NCBIfam" id="NF003592">
    <property type="entry name" value="PRK05254.1-5"/>
    <property type="match status" value="1"/>
</dbReference>
<evidence type="ECO:0000313" key="15">
    <source>
        <dbReference type="EMBL" id="AKK05788.1"/>
    </source>
</evidence>
<keyword evidence="15" id="KW-0326">Glycosidase</keyword>
<organism evidence="15 16">
    <name type="scientific">Corynebacterium mustelae</name>
    <dbReference type="NCBI Taxonomy" id="571915"/>
    <lineage>
        <taxon>Bacteria</taxon>
        <taxon>Bacillati</taxon>
        <taxon>Actinomycetota</taxon>
        <taxon>Actinomycetes</taxon>
        <taxon>Mycobacteriales</taxon>
        <taxon>Corynebacteriaceae</taxon>
        <taxon>Corynebacterium</taxon>
    </lineage>
</organism>
<dbReference type="KEGG" id="cmv:CMUST_07290"/>
<dbReference type="CDD" id="cd10027">
    <property type="entry name" value="UDG-F1-like"/>
    <property type="match status" value="1"/>
</dbReference>
<evidence type="ECO:0000256" key="6">
    <source>
        <dbReference type="ARBA" id="ARBA00018429"/>
    </source>
</evidence>
<dbReference type="InterPro" id="IPR036895">
    <property type="entry name" value="Uracil-DNA_glycosylase-like_sf"/>
</dbReference>
<proteinExistence type="inferred from homology"/>
<dbReference type="Proteomes" id="UP000035199">
    <property type="component" value="Chromosome"/>
</dbReference>
<accession>A0A0G3H1V0</accession>
<dbReference type="AlphaFoldDB" id="A0A0G3H1V0"/>
<dbReference type="FunFam" id="3.40.470.10:FF:000006">
    <property type="entry name" value="Uracil-DNA glycosylase"/>
    <property type="match status" value="1"/>
</dbReference>
<dbReference type="PANTHER" id="PTHR11264">
    <property type="entry name" value="URACIL-DNA GLYCOSYLASE"/>
    <property type="match status" value="1"/>
</dbReference>
<comment type="function">
    <text evidence="2 11 13">Excises uracil residues from the DNA which can arise as a result of misincorporation of dUMP residues by DNA polymerase or due to deamination of cytosine.</text>
</comment>
<dbReference type="EMBL" id="CP011542">
    <property type="protein sequence ID" value="AKK05788.1"/>
    <property type="molecule type" value="Genomic_DNA"/>
</dbReference>
<dbReference type="GO" id="GO:0004844">
    <property type="term" value="F:uracil DNA N-glycosylase activity"/>
    <property type="evidence" value="ECO:0007669"/>
    <property type="project" value="UniProtKB-UniRule"/>
</dbReference>
<reference evidence="16" key="2">
    <citation type="submission" date="2015-05" db="EMBL/GenBank/DDBJ databases">
        <title>Complete genome sequence of Corynebacterium mustelae DSM 45274, isolated from various tissues of a male ferret with lethal sepsis.</title>
        <authorList>
            <person name="Ruckert C."/>
            <person name="Albersmeier A."/>
            <person name="Winkler A."/>
            <person name="Tauch A."/>
        </authorList>
    </citation>
    <scope>NUCLEOTIDE SEQUENCE [LARGE SCALE GENOMIC DNA]</scope>
    <source>
        <strain evidence="16">DSM 45274</strain>
    </source>
</reference>
<evidence type="ECO:0000256" key="7">
    <source>
        <dbReference type="ARBA" id="ARBA00022490"/>
    </source>
</evidence>
<dbReference type="InterPro" id="IPR005122">
    <property type="entry name" value="Uracil-DNA_glycosylase-like"/>
</dbReference>
<dbReference type="GO" id="GO:0097510">
    <property type="term" value="P:base-excision repair, AP site formation via deaminated base removal"/>
    <property type="evidence" value="ECO:0007669"/>
    <property type="project" value="TreeGrafter"/>
</dbReference>
<evidence type="ECO:0000256" key="13">
    <source>
        <dbReference type="RuleBase" id="RU003780"/>
    </source>
</evidence>
<dbReference type="InterPro" id="IPR002043">
    <property type="entry name" value="UDG_fam1"/>
</dbReference>
<comment type="catalytic activity">
    <reaction evidence="1 11 13">
        <text>Hydrolyzes single-stranded DNA or mismatched double-stranded DNA and polynucleotides, releasing free uracil.</text>
        <dbReference type="EC" id="3.2.2.27"/>
    </reaction>
</comment>
<dbReference type="Gene3D" id="3.40.470.10">
    <property type="entry name" value="Uracil-DNA glycosylase-like domain"/>
    <property type="match status" value="1"/>
</dbReference>
<evidence type="ECO:0000259" key="14">
    <source>
        <dbReference type="SMART" id="SM00986"/>
    </source>
</evidence>
<dbReference type="InterPro" id="IPR018085">
    <property type="entry name" value="Ura-DNA_Glyclase_AS"/>
</dbReference>
<keyword evidence="9 11" id="KW-0378">Hydrolase</keyword>
<dbReference type="GO" id="GO:0005737">
    <property type="term" value="C:cytoplasm"/>
    <property type="evidence" value="ECO:0007669"/>
    <property type="project" value="UniProtKB-SubCell"/>
</dbReference>